<evidence type="ECO:0000313" key="2">
    <source>
        <dbReference type="Proteomes" id="UP000284841"/>
    </source>
</evidence>
<dbReference type="Pfam" id="PF07892">
    <property type="entry name" value="DUF1667"/>
    <property type="match status" value="1"/>
</dbReference>
<dbReference type="InterPro" id="IPR036593">
    <property type="entry name" value="CPE0013-like_sf"/>
</dbReference>
<dbReference type="Gene3D" id="3.10.530.10">
    <property type="entry name" value="CPE0013-like"/>
    <property type="match status" value="1"/>
</dbReference>
<dbReference type="RefSeq" id="WP_118335725.1">
    <property type="nucleotide sequence ID" value="NZ_AP025567.1"/>
</dbReference>
<evidence type="ECO:0000313" key="1">
    <source>
        <dbReference type="EMBL" id="RHJ87195.1"/>
    </source>
</evidence>
<dbReference type="InterPro" id="IPR012460">
    <property type="entry name" value="DUF1667"/>
</dbReference>
<comment type="caution">
    <text evidence="1">The sequence shown here is derived from an EMBL/GenBank/DDBJ whole genome shotgun (WGS) entry which is preliminary data.</text>
</comment>
<reference evidence="1 2" key="1">
    <citation type="submission" date="2018-08" db="EMBL/GenBank/DDBJ databases">
        <title>A genome reference for cultivated species of the human gut microbiota.</title>
        <authorList>
            <person name="Zou Y."/>
            <person name="Xue W."/>
            <person name="Luo G."/>
        </authorList>
    </citation>
    <scope>NUCLEOTIDE SEQUENCE [LARGE SCALE GENOMIC DNA]</scope>
    <source>
        <strain evidence="1 2">AM07-24</strain>
    </source>
</reference>
<organism evidence="1 2">
    <name type="scientific">Emergencia timonensis</name>
    <dbReference type="NCBI Taxonomy" id="1776384"/>
    <lineage>
        <taxon>Bacteria</taxon>
        <taxon>Bacillati</taxon>
        <taxon>Bacillota</taxon>
        <taxon>Clostridia</taxon>
        <taxon>Peptostreptococcales</taxon>
        <taxon>Anaerovoracaceae</taxon>
        <taxon>Emergencia</taxon>
    </lineage>
</organism>
<dbReference type="AlphaFoldDB" id="A0A415E0P8"/>
<dbReference type="OrthoDB" id="9811531at2"/>
<dbReference type="SUPFAM" id="SSF160148">
    <property type="entry name" value="CPE0013-like"/>
    <property type="match status" value="1"/>
</dbReference>
<dbReference type="Proteomes" id="UP000284841">
    <property type="component" value="Unassembled WGS sequence"/>
</dbReference>
<keyword evidence="2" id="KW-1185">Reference proteome</keyword>
<protein>
    <submittedName>
        <fullName evidence="1">DUF1667 domain-containing protein</fullName>
    </submittedName>
</protein>
<dbReference type="PANTHER" id="PTHR39450:SF1">
    <property type="entry name" value="DUF1667 DOMAIN-CONTAINING PROTEIN"/>
    <property type="match status" value="1"/>
</dbReference>
<dbReference type="EMBL" id="QRMS01000003">
    <property type="protein sequence ID" value="RHJ87195.1"/>
    <property type="molecule type" value="Genomic_DNA"/>
</dbReference>
<name>A0A415E0P8_9FIRM</name>
<accession>A0A415E0P8</accession>
<proteinExistence type="predicted"/>
<gene>
    <name evidence="1" type="ORF">DW099_10860</name>
</gene>
<sequence length="121" mass="13208">MSKRIEKDLICIVCPNGCRLHGVLTEEGKLEVTGNRCIRGNAFAGTELTNPTRSITTTVKTVFEDFPFLPVRTNGEVPKYAVAAVLEELQRLVVTKRMVCGDVVLENAAETGVNIIATMTI</sequence>
<dbReference type="STRING" id="1776384.GCA_900086585_00651"/>
<dbReference type="PANTHER" id="PTHR39450">
    <property type="entry name" value="MOLYBDOPTERIN OXIDOREDUCTASE, 4FE-4S CLUSTER-BINDING SUBUNIT"/>
    <property type="match status" value="1"/>
</dbReference>